<evidence type="ECO:0008006" key="3">
    <source>
        <dbReference type="Google" id="ProtNLM"/>
    </source>
</evidence>
<dbReference type="EMBL" id="CABPRZ010000007">
    <property type="protein sequence ID" value="VVD99850.1"/>
    <property type="molecule type" value="Genomic_DNA"/>
</dbReference>
<keyword evidence="2" id="KW-1185">Reference proteome</keyword>
<dbReference type="AlphaFoldDB" id="A0A5E4UIJ7"/>
<dbReference type="RefSeq" id="WP_150696910.1">
    <property type="nucleotide sequence ID" value="NZ_CABPRZ010000007.1"/>
</dbReference>
<evidence type="ECO:0000313" key="2">
    <source>
        <dbReference type="Proteomes" id="UP000414233"/>
    </source>
</evidence>
<proteinExistence type="predicted"/>
<dbReference type="Proteomes" id="UP000414233">
    <property type="component" value="Unassembled WGS sequence"/>
</dbReference>
<name>A0A5E4UIJ7_9BURK</name>
<organism evidence="1 2">
    <name type="scientific">Pandoraea terrae</name>
    <dbReference type="NCBI Taxonomy" id="1537710"/>
    <lineage>
        <taxon>Bacteria</taxon>
        <taxon>Pseudomonadati</taxon>
        <taxon>Pseudomonadota</taxon>
        <taxon>Betaproteobacteria</taxon>
        <taxon>Burkholderiales</taxon>
        <taxon>Burkholderiaceae</taxon>
        <taxon>Pandoraea</taxon>
    </lineage>
</organism>
<accession>A0A5E4UIJ7</accession>
<evidence type="ECO:0000313" key="1">
    <source>
        <dbReference type="EMBL" id="VVD99850.1"/>
    </source>
</evidence>
<protein>
    <recommendedName>
        <fullName evidence="3">Chemotaxis protein</fullName>
    </recommendedName>
</protein>
<reference evidence="1 2" key="1">
    <citation type="submission" date="2019-08" db="EMBL/GenBank/DDBJ databases">
        <authorList>
            <person name="Peeters C."/>
        </authorList>
    </citation>
    <scope>NUCLEOTIDE SEQUENCE [LARGE SCALE GENOMIC DNA]</scope>
    <source>
        <strain evidence="1 2">LMG 30175</strain>
    </source>
</reference>
<gene>
    <name evidence="1" type="ORF">PTE30175_01997</name>
</gene>
<dbReference type="Pfam" id="PF07363">
    <property type="entry name" value="DUF1484"/>
    <property type="match status" value="1"/>
</dbReference>
<dbReference type="InterPro" id="IPR009957">
    <property type="entry name" value="DUF1484"/>
</dbReference>
<sequence length="114" mass="12037">MFDFSHSGYASHSVLLRQAELLSEVGLRIGAAISPSDEAIDALLARLSEITDTVSEKVASANDDLLQVADAVDVLLELMDNAPDAVVSNGKLHTLIAPLKGRLDAVSRDIGLLV</sequence>